<dbReference type="Proteomes" id="UP001165090">
    <property type="component" value="Unassembled WGS sequence"/>
</dbReference>
<reference evidence="2 3" key="1">
    <citation type="journal article" date="2023" name="IScience">
        <title>Expanded male sex-determining region conserved during the evolution of homothallism in the green alga Volvox.</title>
        <authorList>
            <person name="Yamamoto K."/>
            <person name="Matsuzaki R."/>
            <person name="Mahakham W."/>
            <person name="Heman W."/>
            <person name="Sekimoto H."/>
            <person name="Kawachi M."/>
            <person name="Minakuchi Y."/>
            <person name="Toyoda A."/>
            <person name="Nozaki H."/>
        </authorList>
    </citation>
    <scope>NUCLEOTIDE SEQUENCE [LARGE SCALE GENOMIC DNA]</scope>
    <source>
        <strain evidence="2 3">NIES-4468</strain>
    </source>
</reference>
<feature type="region of interest" description="Disordered" evidence="1">
    <location>
        <begin position="1"/>
        <end position="36"/>
    </location>
</feature>
<dbReference type="EMBL" id="BSDZ01000080">
    <property type="protein sequence ID" value="GLI69047.1"/>
    <property type="molecule type" value="Genomic_DNA"/>
</dbReference>
<organism evidence="2 3">
    <name type="scientific">Volvox africanus</name>
    <dbReference type="NCBI Taxonomy" id="51714"/>
    <lineage>
        <taxon>Eukaryota</taxon>
        <taxon>Viridiplantae</taxon>
        <taxon>Chlorophyta</taxon>
        <taxon>core chlorophytes</taxon>
        <taxon>Chlorophyceae</taxon>
        <taxon>CS clade</taxon>
        <taxon>Chlamydomonadales</taxon>
        <taxon>Volvocaceae</taxon>
        <taxon>Volvox</taxon>
    </lineage>
</organism>
<comment type="caution">
    <text evidence="2">The sequence shown here is derived from an EMBL/GenBank/DDBJ whole genome shotgun (WGS) entry which is preliminary data.</text>
</comment>
<evidence type="ECO:0000313" key="3">
    <source>
        <dbReference type="Proteomes" id="UP001165090"/>
    </source>
</evidence>
<evidence type="ECO:0000313" key="2">
    <source>
        <dbReference type="EMBL" id="GLI69047.1"/>
    </source>
</evidence>
<name>A0ABQ5SGF6_9CHLO</name>
<proteinExistence type="predicted"/>
<accession>A0ABQ5SGF6</accession>
<evidence type="ECO:0000256" key="1">
    <source>
        <dbReference type="SAM" id="MobiDB-lite"/>
    </source>
</evidence>
<sequence length="218" mass="23688">MLQLLNGTDGYCDDKRTRSEGGSPATSQNSCSEGGDIWSPASSTIFHFPGSRRRTKESTSDSQLQFTMLEVPTELEVGDLRSRLDVVTRQLAERDEIIDNLSSELAAFKALYKEAILEMNRPKQVSSSAARASSPNLITPERPLPFRTKSVMNLREIGCNLAKDCDASSVAAANSLAGNLSVTSSVGDGRLGSRLGRSYSWREGRRSRGIPATLKSDI</sequence>
<keyword evidence="3" id="KW-1185">Reference proteome</keyword>
<gene>
    <name evidence="2" type="ORF">VaNZ11_013589</name>
</gene>
<protein>
    <submittedName>
        <fullName evidence="2">Uncharacterized protein</fullName>
    </submittedName>
</protein>